<sequence length="358" mass="38774">MPDVVSAVEGAEVVFRLGDAAHAFTGVRLWQELGLPAELLEFKPVDYGWELRLPRPSVHRMEYLFDIADLGMRTDPTNPRVVGGAFGQHSWLPLPGYVEPAWLTVPPIPSTLIPLTAESPVGPINLQVWAPEGIAPTFELPLLLAHDGPEFASYAGLLHYAGAMVAGSTLPPFRLALIEPTARNLWYAANPQYADALTQYVVPAVQAQYRSRRPVMMGASLGALAALHAEWNHPGTFDGLFLQSGSFFTPETDPQESRFEFYAEVTAFVEQVLTATTAPSTPVVGITAGTTEENVHNNRVMAARLAELGLEVTLDETPDMHNFTAWRDVLHPDLTDLLRQTWGGADGTGAGRVGGTGA</sequence>
<dbReference type="InterPro" id="IPR029058">
    <property type="entry name" value="AB_hydrolase_fold"/>
</dbReference>
<dbReference type="InterPro" id="IPR000801">
    <property type="entry name" value="Esterase-like"/>
</dbReference>
<gene>
    <name evidence="1" type="ORF">EV645_4885</name>
</gene>
<dbReference type="EMBL" id="SHKR01000013">
    <property type="protein sequence ID" value="RZU14024.1"/>
    <property type="molecule type" value="Genomic_DNA"/>
</dbReference>
<comment type="caution">
    <text evidence="1">The sequence shown here is derived from an EMBL/GenBank/DDBJ whole genome shotgun (WGS) entry which is preliminary data.</text>
</comment>
<name>A0A4Q7WUD8_9ACTN</name>
<dbReference type="OrthoDB" id="9775130at2"/>
<evidence type="ECO:0000313" key="1">
    <source>
        <dbReference type="EMBL" id="RZU14024.1"/>
    </source>
</evidence>
<dbReference type="AlphaFoldDB" id="A0A4Q7WUD8"/>
<protein>
    <submittedName>
        <fullName evidence="1">Enterochelin esterase family protein</fullName>
    </submittedName>
</protein>
<dbReference type="Gene3D" id="3.40.50.1820">
    <property type="entry name" value="alpha/beta hydrolase"/>
    <property type="match status" value="1"/>
</dbReference>
<dbReference type="InterPro" id="IPR050583">
    <property type="entry name" value="Mycobacterial_A85_antigen"/>
</dbReference>
<dbReference type="Proteomes" id="UP000292027">
    <property type="component" value="Unassembled WGS sequence"/>
</dbReference>
<dbReference type="PANTHER" id="PTHR48098:SF6">
    <property type="entry name" value="FERRI-BACILLIBACTIN ESTERASE BESA"/>
    <property type="match status" value="1"/>
</dbReference>
<accession>A0A4Q7WUD8</accession>
<dbReference type="Pfam" id="PF00756">
    <property type="entry name" value="Esterase"/>
    <property type="match status" value="1"/>
</dbReference>
<evidence type="ECO:0000313" key="2">
    <source>
        <dbReference type="Proteomes" id="UP000292027"/>
    </source>
</evidence>
<proteinExistence type="predicted"/>
<dbReference type="SUPFAM" id="SSF53474">
    <property type="entry name" value="alpha/beta-Hydrolases"/>
    <property type="match status" value="1"/>
</dbReference>
<organism evidence="1 2">
    <name type="scientific">Kribbella rubisoli</name>
    <dbReference type="NCBI Taxonomy" id="3075929"/>
    <lineage>
        <taxon>Bacteria</taxon>
        <taxon>Bacillati</taxon>
        <taxon>Actinomycetota</taxon>
        <taxon>Actinomycetes</taxon>
        <taxon>Propionibacteriales</taxon>
        <taxon>Kribbellaceae</taxon>
        <taxon>Kribbella</taxon>
    </lineage>
</organism>
<dbReference type="PANTHER" id="PTHR48098">
    <property type="entry name" value="ENTEROCHELIN ESTERASE-RELATED"/>
    <property type="match status" value="1"/>
</dbReference>
<keyword evidence="2" id="KW-1185">Reference proteome</keyword>
<reference evidence="1 2" key="1">
    <citation type="journal article" date="2015" name="Stand. Genomic Sci.">
        <title>Genomic Encyclopedia of Bacterial and Archaeal Type Strains, Phase III: the genomes of soil and plant-associated and newly described type strains.</title>
        <authorList>
            <person name="Whitman W.B."/>
            <person name="Woyke T."/>
            <person name="Klenk H.P."/>
            <person name="Zhou Y."/>
            <person name="Lilburn T.G."/>
            <person name="Beck B.J."/>
            <person name="De Vos P."/>
            <person name="Vandamme P."/>
            <person name="Eisen J.A."/>
            <person name="Garrity G."/>
            <person name="Hugenholtz P."/>
            <person name="Kyrpides N.C."/>
        </authorList>
    </citation>
    <scope>NUCLEOTIDE SEQUENCE [LARGE SCALE GENOMIC DNA]</scope>
    <source>
        <strain evidence="1 2">VKM Ac-2540</strain>
    </source>
</reference>
<dbReference type="RefSeq" id="WP_130446215.1">
    <property type="nucleotide sequence ID" value="NZ_SHKR01000013.1"/>
</dbReference>